<evidence type="ECO:0000313" key="11">
    <source>
        <dbReference type="Proteomes" id="UP000000715"/>
    </source>
</evidence>
<dbReference type="CTD" id="613209"/>
<dbReference type="GO" id="GO:0045087">
    <property type="term" value="P:innate immune response"/>
    <property type="evidence" value="ECO:0007669"/>
    <property type="project" value="InterPro"/>
</dbReference>
<evidence type="ECO:0000256" key="1">
    <source>
        <dbReference type="ARBA" id="ARBA00004613"/>
    </source>
</evidence>
<keyword evidence="4 9" id="KW-0929">Antimicrobial</keyword>
<sequence length="75" mass="8750">MKSLLMVLVVLVLLSCVPPVRSRPNMYLRRVFSTCWRNKRVCRISCGKKEEYNIFCSSAYLCCIDKKYLPVEIGK</sequence>
<comment type="subcellular location">
    <subcellularLocation>
        <location evidence="1 9">Secreted</location>
    </subcellularLocation>
</comment>
<evidence type="ECO:0000256" key="5">
    <source>
        <dbReference type="ARBA" id="ARBA00022729"/>
    </source>
</evidence>
<keyword evidence="11" id="KW-1185">Reference proteome</keyword>
<evidence type="ECO:0000256" key="9">
    <source>
        <dbReference type="RuleBase" id="RU231113"/>
    </source>
</evidence>
<dbReference type="PROSITE" id="PS51257">
    <property type="entry name" value="PROKAR_LIPOPROTEIN"/>
    <property type="match status" value="1"/>
</dbReference>
<evidence type="ECO:0000256" key="3">
    <source>
        <dbReference type="ARBA" id="ARBA00022525"/>
    </source>
</evidence>
<gene>
    <name evidence="12" type="primary">DEFB135</name>
</gene>
<evidence type="ECO:0000259" key="10">
    <source>
        <dbReference type="Pfam" id="PF13841"/>
    </source>
</evidence>
<dbReference type="AlphaFoldDB" id="A0A8U0S0Y7"/>
<dbReference type="GO" id="GO:0042742">
    <property type="term" value="P:defense response to bacterium"/>
    <property type="evidence" value="ECO:0007669"/>
    <property type="project" value="UniProtKB-UniRule"/>
</dbReference>
<dbReference type="OrthoDB" id="9534593at2759"/>
<comment type="function">
    <text evidence="9">Has antibacterial activity.</text>
</comment>
<accession>A0A8U0S0Y7</accession>
<reference evidence="12" key="1">
    <citation type="submission" date="2025-08" db="UniProtKB">
        <authorList>
            <consortium name="RefSeq"/>
        </authorList>
    </citation>
    <scope>IDENTIFICATION</scope>
    <source>
        <tissue evidence="12">Brain</tissue>
    </source>
</reference>
<evidence type="ECO:0000313" key="12">
    <source>
        <dbReference type="RefSeq" id="XP_044934345.1"/>
    </source>
</evidence>
<evidence type="ECO:0000256" key="2">
    <source>
        <dbReference type="ARBA" id="ARBA00007371"/>
    </source>
</evidence>
<evidence type="ECO:0000256" key="8">
    <source>
        <dbReference type="ARBA" id="ARBA00023157"/>
    </source>
</evidence>
<dbReference type="GeneID" id="123391567"/>
<evidence type="ECO:0000256" key="6">
    <source>
        <dbReference type="ARBA" id="ARBA00022940"/>
    </source>
</evidence>
<dbReference type="PANTHER" id="PTHR15001">
    <property type="entry name" value="BETA-DEFENSIN 123-RELATED"/>
    <property type="match status" value="1"/>
</dbReference>
<dbReference type="GO" id="GO:0005576">
    <property type="term" value="C:extracellular region"/>
    <property type="evidence" value="ECO:0007669"/>
    <property type="project" value="UniProtKB-SubCell"/>
</dbReference>
<feature type="signal peptide" evidence="9">
    <location>
        <begin position="1"/>
        <end position="22"/>
    </location>
</feature>
<dbReference type="RefSeq" id="XP_044934345.1">
    <property type="nucleotide sequence ID" value="XM_045078410.1"/>
</dbReference>
<evidence type="ECO:0000256" key="4">
    <source>
        <dbReference type="ARBA" id="ARBA00022529"/>
    </source>
</evidence>
<keyword evidence="3 9" id="KW-0964">Secreted</keyword>
<feature type="chain" id="PRO_5035967878" description="Beta-defensin" evidence="9">
    <location>
        <begin position="23"/>
        <end position="75"/>
    </location>
</feature>
<dbReference type="PANTHER" id="PTHR15001:SF10">
    <property type="entry name" value="BETA-DEFENSIN 135"/>
    <property type="match status" value="1"/>
</dbReference>
<comment type="similarity">
    <text evidence="2 9">Belongs to the beta-defensin family.</text>
</comment>
<keyword evidence="7 9" id="KW-0044">Antibiotic</keyword>
<dbReference type="InterPro" id="IPR025933">
    <property type="entry name" value="Beta_defensin_dom"/>
</dbReference>
<keyword evidence="6 9" id="KW-0211">Defensin</keyword>
<feature type="domain" description="Beta-defensin" evidence="10">
    <location>
        <begin position="34"/>
        <end position="63"/>
    </location>
</feature>
<proteinExistence type="inferred from homology"/>
<dbReference type="Pfam" id="PF13841">
    <property type="entry name" value="Defensin_beta_2"/>
    <property type="match status" value="1"/>
</dbReference>
<keyword evidence="5 9" id="KW-0732">Signal</keyword>
<evidence type="ECO:0000256" key="7">
    <source>
        <dbReference type="ARBA" id="ARBA00023022"/>
    </source>
</evidence>
<dbReference type="Proteomes" id="UP000000715">
    <property type="component" value="Unplaced"/>
</dbReference>
<protein>
    <recommendedName>
        <fullName evidence="9">Beta-defensin</fullName>
    </recommendedName>
</protein>
<keyword evidence="8" id="KW-1015">Disulfide bond</keyword>
<name>A0A8U0S0Y7_MUSPF</name>
<organism evidence="11 12">
    <name type="scientific">Mustela putorius furo</name>
    <name type="common">European domestic ferret</name>
    <name type="synonym">Mustela furo</name>
    <dbReference type="NCBI Taxonomy" id="9669"/>
    <lineage>
        <taxon>Eukaryota</taxon>
        <taxon>Metazoa</taxon>
        <taxon>Chordata</taxon>
        <taxon>Craniata</taxon>
        <taxon>Vertebrata</taxon>
        <taxon>Euteleostomi</taxon>
        <taxon>Mammalia</taxon>
        <taxon>Eutheria</taxon>
        <taxon>Laurasiatheria</taxon>
        <taxon>Carnivora</taxon>
        <taxon>Caniformia</taxon>
        <taxon>Musteloidea</taxon>
        <taxon>Mustelidae</taxon>
        <taxon>Mustelinae</taxon>
        <taxon>Mustela</taxon>
    </lineage>
</organism>
<dbReference type="InterPro" id="IPR050544">
    <property type="entry name" value="Beta-defensin"/>
</dbReference>